<gene>
    <name evidence="3" type="ORF">PLOB_00036059</name>
</gene>
<dbReference type="PANTHER" id="PTHR10098:SF108">
    <property type="entry name" value="TETRATRICOPEPTIDE REPEAT PROTEIN 28"/>
    <property type="match status" value="1"/>
</dbReference>
<accession>A0ABN8P3V1</accession>
<dbReference type="Pfam" id="PF13374">
    <property type="entry name" value="TPR_10"/>
    <property type="match status" value="1"/>
</dbReference>
<feature type="repeat" description="TPR" evidence="1">
    <location>
        <begin position="215"/>
        <end position="248"/>
    </location>
</feature>
<sequence length="1023" mass="113952">MFEVEEALLIGPIVAVFLFNSGRIRKAIEILKECLVVLEEKAFKEGNQLFKLMYEELLFEVFEWYVSFNDFTNAVECGRVLLVLACESGNKDQEGRVYLKLGTLHLLHCKYQEAKTFYEKALGIMIATESILGEGSCYLNLGVTLNALGENGKAKDYLLKALAISKNVEARRGEAVCYGNLGNVFASLGEYAKAKENYEKGIAVRQEIGYRENEALCYTGLGNVFISLGQYDKAKEHLEKGLKIAEDSGDRKTQAYCYRDLAGLLNDNAKAKEYFEKALAITKEIGDKENETACYCNLGTVLYNLGKLAKSKECTEKALATAKDIGNRAIEVSCYENLGTVLQDRGEYAKAKDYFEKALAIAKEMGDKKSVATSSLSLGILFKRLGDYSKAKEHLTEALRVTKKIGCRNEEALCHGSLGALFCRACEKAQKHYENQLQIAKEIGCRTTEASGYLNLGGCSRDLGDYAKAKEYLEKAVSITEEIADKNGRALCGGILGTVLHFLGDYSKAREYHKKALCMSQEAGNIFVELDVVSEIAMTLVLEGKLKEACSYLLDCIAKFEDVRSSLKDNIESQLKITLFDQHILEYRVLSSLFCITGKPVEGLQVAELGRARALTDLMSVQYSLKSEVSAFERLWADFEKCMINESNSSFLYISYFANSLFLWLFNGAGELIRFQEVDVNKCLANNAPEVNKPTRLVDDVFETIWFGKFRAEDHQENGQLQPNPTLAECYKMFVEPVADCLDAAEIIIVPDRCLFKVPFAALEDERGKYLSESFRIRIIPSLLTLKLVQDTPADNHNQTGALIVGDPDVGLVRNKRGKKIQPHPLPRAREEAEIIGKLLQVQPLLGEKATKQAVIQSINSVSLIHFACHGDEQLGEIILAPLHPVYSKSGEEKKPREEEIPREEDYILTMADISQVRLQAKLVVLSCCHSASGHVSAEGVVGIAHAFLGSGARSVLVALWAIDDEATKQFMSRFYEHLVSGKSASESLHQAMKWMRENGYSKVGQWAPFMLIGDNVTLDFRK</sequence>
<dbReference type="SUPFAM" id="SSF48452">
    <property type="entry name" value="TPR-like"/>
    <property type="match status" value="3"/>
</dbReference>
<evidence type="ECO:0000259" key="2">
    <source>
        <dbReference type="Pfam" id="PF12770"/>
    </source>
</evidence>
<evidence type="ECO:0000256" key="1">
    <source>
        <dbReference type="PROSITE-ProRule" id="PRU00339"/>
    </source>
</evidence>
<evidence type="ECO:0000313" key="3">
    <source>
        <dbReference type="EMBL" id="CAH3132661.1"/>
    </source>
</evidence>
<dbReference type="EMBL" id="CALNXK010000051">
    <property type="protein sequence ID" value="CAH3132661.1"/>
    <property type="molecule type" value="Genomic_DNA"/>
</dbReference>
<organism evidence="3 4">
    <name type="scientific">Porites lobata</name>
    <dbReference type="NCBI Taxonomy" id="104759"/>
    <lineage>
        <taxon>Eukaryota</taxon>
        <taxon>Metazoa</taxon>
        <taxon>Cnidaria</taxon>
        <taxon>Anthozoa</taxon>
        <taxon>Hexacorallia</taxon>
        <taxon>Scleractinia</taxon>
        <taxon>Fungiina</taxon>
        <taxon>Poritidae</taxon>
        <taxon>Porites</taxon>
    </lineage>
</organism>
<dbReference type="InterPro" id="IPR011990">
    <property type="entry name" value="TPR-like_helical_dom_sf"/>
</dbReference>
<comment type="caution">
    <text evidence="3">The sequence shown here is derived from an EMBL/GenBank/DDBJ whole genome shotgun (WGS) entry which is preliminary data.</text>
</comment>
<dbReference type="SMART" id="SM00028">
    <property type="entry name" value="TPR"/>
    <property type="match status" value="10"/>
</dbReference>
<dbReference type="Pfam" id="PF12770">
    <property type="entry name" value="CHAT"/>
    <property type="match status" value="1"/>
</dbReference>
<proteinExistence type="predicted"/>
<dbReference type="PROSITE" id="PS50005">
    <property type="entry name" value="TPR"/>
    <property type="match status" value="5"/>
</dbReference>
<feature type="repeat" description="TPR" evidence="1">
    <location>
        <begin position="175"/>
        <end position="208"/>
    </location>
</feature>
<feature type="repeat" description="TPR" evidence="1">
    <location>
        <begin position="372"/>
        <end position="405"/>
    </location>
</feature>
<dbReference type="Proteomes" id="UP001159405">
    <property type="component" value="Unassembled WGS sequence"/>
</dbReference>
<name>A0ABN8P3V1_9CNID</name>
<dbReference type="InterPro" id="IPR024983">
    <property type="entry name" value="CHAT_dom"/>
</dbReference>
<evidence type="ECO:0000313" key="4">
    <source>
        <dbReference type="Proteomes" id="UP001159405"/>
    </source>
</evidence>
<protein>
    <recommendedName>
        <fullName evidence="2">CHAT domain-containing protein</fullName>
    </recommendedName>
</protein>
<feature type="domain" description="CHAT" evidence="2">
    <location>
        <begin position="726"/>
        <end position="1015"/>
    </location>
</feature>
<dbReference type="Gene3D" id="1.25.40.10">
    <property type="entry name" value="Tetratricopeptide repeat domain"/>
    <property type="match status" value="3"/>
</dbReference>
<feature type="repeat" description="TPR" evidence="1">
    <location>
        <begin position="332"/>
        <end position="365"/>
    </location>
</feature>
<reference evidence="3 4" key="1">
    <citation type="submission" date="2022-05" db="EMBL/GenBank/DDBJ databases">
        <authorList>
            <consortium name="Genoscope - CEA"/>
            <person name="William W."/>
        </authorList>
    </citation>
    <scope>NUCLEOTIDE SEQUENCE [LARGE SCALE GENOMIC DNA]</scope>
</reference>
<dbReference type="InterPro" id="IPR019734">
    <property type="entry name" value="TPR_rpt"/>
</dbReference>
<keyword evidence="1" id="KW-0802">TPR repeat</keyword>
<feature type="repeat" description="TPR" evidence="1">
    <location>
        <begin position="450"/>
        <end position="483"/>
    </location>
</feature>
<keyword evidence="4" id="KW-1185">Reference proteome</keyword>
<dbReference type="PANTHER" id="PTHR10098">
    <property type="entry name" value="RAPSYN-RELATED"/>
    <property type="match status" value="1"/>
</dbReference>
<dbReference type="Pfam" id="PF13424">
    <property type="entry name" value="TPR_12"/>
    <property type="match status" value="4"/>
</dbReference>